<dbReference type="OrthoDB" id="9813817at2"/>
<protein>
    <submittedName>
        <fullName evidence="2">DUF3467 domain-containing protein</fullName>
    </submittedName>
</protein>
<evidence type="ECO:0000256" key="1">
    <source>
        <dbReference type="SAM" id="MobiDB-lite"/>
    </source>
</evidence>
<comment type="caution">
    <text evidence="2">The sequence shown here is derived from an EMBL/GenBank/DDBJ whole genome shotgun (WGS) entry which is preliminary data.</text>
</comment>
<accession>A0A3R9NFN7</accession>
<dbReference type="EMBL" id="RWIU01000001">
    <property type="protein sequence ID" value="RSK46063.1"/>
    <property type="molecule type" value="Genomic_DNA"/>
</dbReference>
<gene>
    <name evidence="2" type="ORF">EI293_02490</name>
</gene>
<dbReference type="InterPro" id="IPR021857">
    <property type="entry name" value="DUF3467"/>
</dbReference>
<organism evidence="2 3">
    <name type="scientific">Hymenobacter perfusus</name>
    <dbReference type="NCBI Taxonomy" id="1236770"/>
    <lineage>
        <taxon>Bacteria</taxon>
        <taxon>Pseudomonadati</taxon>
        <taxon>Bacteroidota</taxon>
        <taxon>Cytophagia</taxon>
        <taxon>Cytophagales</taxon>
        <taxon>Hymenobacteraceae</taxon>
        <taxon>Hymenobacter</taxon>
    </lineage>
</organism>
<dbReference type="AlphaFoldDB" id="A0A3R9NFN7"/>
<dbReference type="Proteomes" id="UP000270291">
    <property type="component" value="Unassembled WGS sequence"/>
</dbReference>
<evidence type="ECO:0000313" key="3">
    <source>
        <dbReference type="Proteomes" id="UP000270291"/>
    </source>
</evidence>
<keyword evidence="3" id="KW-1185">Reference proteome</keyword>
<evidence type="ECO:0000313" key="2">
    <source>
        <dbReference type="EMBL" id="RSK46063.1"/>
    </source>
</evidence>
<name>A0A3R9NFN7_9BACT</name>
<dbReference type="RefSeq" id="WP_125435362.1">
    <property type="nucleotide sequence ID" value="NZ_RWIU01000001.1"/>
</dbReference>
<dbReference type="Pfam" id="PF11950">
    <property type="entry name" value="DUF3467"/>
    <property type="match status" value="1"/>
</dbReference>
<sequence>MSQPTQPEADAPQPQDPTAINIELSEEIAEGEYANLAMIAHSNSEFVIDFIRLMPGLSKAKVKSRIILTPEHAKRLVAALTENIERFEQANGPIKAQPNDSPRYPMGFGGKMGEA</sequence>
<reference evidence="2 3" key="1">
    <citation type="submission" date="2018-12" db="EMBL/GenBank/DDBJ databases">
        <authorList>
            <person name="Feng G."/>
            <person name="Zhu H."/>
        </authorList>
    </citation>
    <scope>NUCLEOTIDE SEQUENCE [LARGE SCALE GENOMIC DNA]</scope>
    <source>
        <strain evidence="2 3">LMG 26000</strain>
    </source>
</reference>
<feature type="region of interest" description="Disordered" evidence="1">
    <location>
        <begin position="90"/>
        <end position="115"/>
    </location>
</feature>
<proteinExistence type="predicted"/>